<dbReference type="AlphaFoldDB" id="F4PKQ1"/>
<dbReference type="Proteomes" id="UP000007797">
    <property type="component" value="Unassembled WGS sequence"/>
</dbReference>
<keyword evidence="2" id="KW-1185">Reference proteome</keyword>
<accession>F4PKQ1</accession>
<dbReference type="EMBL" id="GL883007">
    <property type="protein sequence ID" value="EGG24175.1"/>
    <property type="molecule type" value="Genomic_DNA"/>
</dbReference>
<organism evidence="1 2">
    <name type="scientific">Cavenderia fasciculata</name>
    <name type="common">Slime mold</name>
    <name type="synonym">Dictyostelium fasciculatum</name>
    <dbReference type="NCBI Taxonomy" id="261658"/>
    <lineage>
        <taxon>Eukaryota</taxon>
        <taxon>Amoebozoa</taxon>
        <taxon>Evosea</taxon>
        <taxon>Eumycetozoa</taxon>
        <taxon>Dictyostelia</taxon>
        <taxon>Acytosteliales</taxon>
        <taxon>Cavenderiaceae</taxon>
        <taxon>Cavenderia</taxon>
    </lineage>
</organism>
<gene>
    <name evidence="1" type="ORF">DFA_06322</name>
</gene>
<sequence>MSNTKDTIIQRIMDTQNRRLELKSKMVDNNPLFDYNKGQLEYSLPWPIIGRILDLAWTESTICTCYYIDQFVNTLKVEELDEPEYVSKRVHQFLSSKNCTNLVFNPDTKAWEHLTNQYCPIKAPKSVTLLNTLYSLPPGTATCTFSSVEKLKLDNYYSLNAHNVKEFPKFFKNIKSLTTTNYGGFILDFKYLTSLNSIQKNFAACVKKELKRRLKNDLIVICQSLDIESSNRTKDSMINQIINVQNRLKMVDDNPLFDYNKG</sequence>
<evidence type="ECO:0000313" key="2">
    <source>
        <dbReference type="Proteomes" id="UP000007797"/>
    </source>
</evidence>
<evidence type="ECO:0000313" key="1">
    <source>
        <dbReference type="EMBL" id="EGG24175.1"/>
    </source>
</evidence>
<proteinExistence type="predicted"/>
<dbReference type="GeneID" id="14876105"/>
<reference evidence="2" key="1">
    <citation type="journal article" date="2011" name="Genome Res.">
        <title>Phylogeny-wide analysis of social amoeba genomes highlights ancient origins for complex intercellular communication.</title>
        <authorList>
            <person name="Heidel A.J."/>
            <person name="Lawal H.M."/>
            <person name="Felder M."/>
            <person name="Schilde C."/>
            <person name="Helps N.R."/>
            <person name="Tunggal B."/>
            <person name="Rivero F."/>
            <person name="John U."/>
            <person name="Schleicher M."/>
            <person name="Eichinger L."/>
            <person name="Platzer M."/>
            <person name="Noegel A.A."/>
            <person name="Schaap P."/>
            <person name="Gloeckner G."/>
        </authorList>
    </citation>
    <scope>NUCLEOTIDE SEQUENCE [LARGE SCALE GENOMIC DNA]</scope>
    <source>
        <strain evidence="2">SH3</strain>
    </source>
</reference>
<dbReference type="OrthoDB" id="24161at2759"/>
<dbReference type="KEGG" id="dfa:DFA_06322"/>
<dbReference type="RefSeq" id="XP_004362026.1">
    <property type="nucleotide sequence ID" value="XM_004361969.1"/>
</dbReference>
<protein>
    <submittedName>
        <fullName evidence="1">Uncharacterized protein</fullName>
    </submittedName>
</protein>
<name>F4PKQ1_CACFS</name>